<protein>
    <submittedName>
        <fullName evidence="1">Uncharacterized protein</fullName>
    </submittedName>
</protein>
<gene>
    <name evidence="1" type="ORF">ALP03_03491</name>
</gene>
<evidence type="ECO:0000313" key="1">
    <source>
        <dbReference type="EMBL" id="RMW08050.1"/>
    </source>
</evidence>
<name>A0A3M6HSZ9_PSEAJ</name>
<dbReference type="AlphaFoldDB" id="A0A3M6HSZ9"/>
<organism evidence="1 2">
    <name type="scientific">Pseudomonas amygdali pv. tabaci</name>
    <name type="common">Pseudomonas syringae pv. tabaci</name>
    <dbReference type="NCBI Taxonomy" id="322"/>
    <lineage>
        <taxon>Bacteria</taxon>
        <taxon>Pseudomonadati</taxon>
        <taxon>Pseudomonadota</taxon>
        <taxon>Gammaproteobacteria</taxon>
        <taxon>Pseudomonadales</taxon>
        <taxon>Pseudomonadaceae</taxon>
        <taxon>Pseudomonas</taxon>
        <taxon>Pseudomonas amygdali</taxon>
    </lineage>
</organism>
<dbReference type="EMBL" id="RBVA01000207">
    <property type="protein sequence ID" value="RMW08050.1"/>
    <property type="molecule type" value="Genomic_DNA"/>
</dbReference>
<comment type="caution">
    <text evidence="1">The sequence shown here is derived from an EMBL/GenBank/DDBJ whole genome shotgun (WGS) entry which is preliminary data.</text>
</comment>
<sequence length="197" mass="21132">MRCVGEADAVGHFALLLVGHERTGNAGVDPDGALAAVEQRKVFVEAIAGGTRRAGLLHGVDVEVQRILPLWLIELWRPLLIEPASAKGVGQRGDQRHVLAPASLAAQAETVLFLGPVSQFASEFGNLCPGWAFGHGQAGGLEQVGAVVSDRSFSIERQGEQFAVHRKAVTHGREHIVQLVTGRQVFHFLQPAFLTPE</sequence>
<evidence type="ECO:0000313" key="2">
    <source>
        <dbReference type="Proteomes" id="UP000271531"/>
    </source>
</evidence>
<dbReference type="Proteomes" id="UP000271531">
    <property type="component" value="Unassembled WGS sequence"/>
</dbReference>
<proteinExistence type="predicted"/>
<accession>A0A3M6HSZ9</accession>
<reference evidence="1 2" key="1">
    <citation type="submission" date="2018-08" db="EMBL/GenBank/DDBJ databases">
        <title>Recombination of ecologically and evolutionarily significant loci maintains genetic cohesion in the Pseudomonas syringae species complex.</title>
        <authorList>
            <person name="Dillon M."/>
            <person name="Thakur S."/>
            <person name="Almeida R.N.D."/>
            <person name="Weir B.S."/>
            <person name="Guttman D.S."/>
        </authorList>
    </citation>
    <scope>NUCLEOTIDE SEQUENCE [LARGE SCALE GENOMIC DNA]</scope>
    <source>
        <strain evidence="1 2">ICMP 4525</strain>
    </source>
</reference>